<dbReference type="Pfam" id="PF13833">
    <property type="entry name" value="EF-hand_8"/>
    <property type="match status" value="1"/>
</dbReference>
<name>A0A2G5UT54_9PELO</name>
<dbReference type="OrthoDB" id="5959761at2759"/>
<dbReference type="Gene3D" id="1.10.238.10">
    <property type="entry name" value="EF-hand"/>
    <property type="match status" value="2"/>
</dbReference>
<comment type="caution">
    <text evidence="3">The sequence shown here is derived from an EMBL/GenBank/DDBJ whole genome shotgun (WGS) entry which is preliminary data.</text>
</comment>
<dbReference type="EMBL" id="PDUG01000003">
    <property type="protein sequence ID" value="PIC42707.1"/>
    <property type="molecule type" value="Genomic_DNA"/>
</dbReference>
<dbReference type="GO" id="GO:0016460">
    <property type="term" value="C:myosin II complex"/>
    <property type="evidence" value="ECO:0007669"/>
    <property type="project" value="TreeGrafter"/>
</dbReference>
<dbReference type="InterPro" id="IPR002048">
    <property type="entry name" value="EF_hand_dom"/>
</dbReference>
<dbReference type="PROSITE" id="PS50222">
    <property type="entry name" value="EF_HAND_2"/>
    <property type="match status" value="1"/>
</dbReference>
<evidence type="ECO:0000259" key="2">
    <source>
        <dbReference type="PROSITE" id="PS50222"/>
    </source>
</evidence>
<dbReference type="InterPro" id="IPR011992">
    <property type="entry name" value="EF-hand-dom_pair"/>
</dbReference>
<organism evidence="3 4">
    <name type="scientific">Caenorhabditis nigoni</name>
    <dbReference type="NCBI Taxonomy" id="1611254"/>
    <lineage>
        <taxon>Eukaryota</taxon>
        <taxon>Metazoa</taxon>
        <taxon>Ecdysozoa</taxon>
        <taxon>Nematoda</taxon>
        <taxon>Chromadorea</taxon>
        <taxon>Rhabditida</taxon>
        <taxon>Rhabditina</taxon>
        <taxon>Rhabditomorpha</taxon>
        <taxon>Rhabditoidea</taxon>
        <taxon>Rhabditidae</taxon>
        <taxon>Peloderinae</taxon>
        <taxon>Caenorhabditis</taxon>
    </lineage>
</organism>
<dbReference type="SMART" id="SM00054">
    <property type="entry name" value="EFh"/>
    <property type="match status" value="2"/>
</dbReference>
<reference evidence="4" key="1">
    <citation type="submission" date="2017-10" db="EMBL/GenBank/DDBJ databases">
        <title>Rapid genome shrinkage in a self-fertile nematode reveals novel sperm competition proteins.</title>
        <authorList>
            <person name="Yin D."/>
            <person name="Schwarz E.M."/>
            <person name="Thomas C.G."/>
            <person name="Felde R.L."/>
            <person name="Korf I.F."/>
            <person name="Cutter A.D."/>
            <person name="Schartner C.M."/>
            <person name="Ralston E.J."/>
            <person name="Meyer B.J."/>
            <person name="Haag E.S."/>
        </authorList>
    </citation>
    <scope>NUCLEOTIDE SEQUENCE [LARGE SCALE GENOMIC DNA]</scope>
    <source>
        <strain evidence="4">JU1422</strain>
    </source>
</reference>
<evidence type="ECO:0000313" key="3">
    <source>
        <dbReference type="EMBL" id="PIC42707.1"/>
    </source>
</evidence>
<dbReference type="Proteomes" id="UP000230233">
    <property type="component" value="Chromosome III"/>
</dbReference>
<dbReference type="PANTHER" id="PTHR23048">
    <property type="entry name" value="MYOSIN LIGHT CHAIN 1, 3"/>
    <property type="match status" value="1"/>
</dbReference>
<dbReference type="AlphaFoldDB" id="A0A2G5UT54"/>
<accession>A0A2G5UT54</accession>
<proteinExistence type="predicted"/>
<gene>
    <name evidence="3" type="primary">Cni-mlc-7</name>
    <name evidence="3" type="synonym">Cnig_chr_III.g9697</name>
    <name evidence="3" type="ORF">B9Z55_009697</name>
</gene>
<evidence type="ECO:0000256" key="1">
    <source>
        <dbReference type="ARBA" id="ARBA00022737"/>
    </source>
</evidence>
<dbReference type="SUPFAM" id="SSF47473">
    <property type="entry name" value="EF-hand"/>
    <property type="match status" value="1"/>
</dbReference>
<dbReference type="FunFam" id="1.10.238.10:FF:000178">
    <property type="entry name" value="Calmodulin-2 A"/>
    <property type="match status" value="1"/>
</dbReference>
<dbReference type="GO" id="GO:0005509">
    <property type="term" value="F:calcium ion binding"/>
    <property type="evidence" value="ECO:0007669"/>
    <property type="project" value="InterPro"/>
</dbReference>
<sequence length="153" mass="17032">MPPPPLMEEVQDVFHFHDTVGDGKIAANQLPAALRAMMLNPTEALLDEVIKKRTGGARITIEEFIPIYKKVEAACGRSTTLKEFQTLLSHFDRDGNGQIPIVELKSMLQSGGEKMSNQEVDNLLFGVEVIDGKININNFLNNHLQMGLQETEK</sequence>
<dbReference type="InterPro" id="IPR050230">
    <property type="entry name" value="CALM/Myosin/TropC-like"/>
</dbReference>
<dbReference type="PANTHER" id="PTHR23048:SF13">
    <property type="entry name" value="EF-HAND DOMAIN-CONTAINING PROTEIN"/>
    <property type="match status" value="1"/>
</dbReference>
<evidence type="ECO:0000313" key="4">
    <source>
        <dbReference type="Proteomes" id="UP000230233"/>
    </source>
</evidence>
<dbReference type="STRING" id="1611254.A0A2G5UT54"/>
<keyword evidence="4" id="KW-1185">Reference proteome</keyword>
<feature type="domain" description="EF-hand" evidence="2">
    <location>
        <begin position="79"/>
        <end position="114"/>
    </location>
</feature>
<protein>
    <recommendedName>
        <fullName evidence="2">EF-hand domain-containing protein</fullName>
    </recommendedName>
</protein>
<keyword evidence="1" id="KW-0677">Repeat</keyword>